<dbReference type="Proteomes" id="UP000285517">
    <property type="component" value="Chromosome"/>
</dbReference>
<dbReference type="AlphaFoldDB" id="A0A410G1G0"/>
<dbReference type="PANTHER" id="PTHR43847">
    <property type="entry name" value="BLL3993 PROTEIN"/>
    <property type="match status" value="1"/>
</dbReference>
<dbReference type="KEGG" id="aev:EI546_04940"/>
<evidence type="ECO:0000256" key="1">
    <source>
        <dbReference type="ARBA" id="ARBA00004127"/>
    </source>
</evidence>
<dbReference type="EMBL" id="CP034951">
    <property type="protein sequence ID" value="QAA81114.1"/>
    <property type="molecule type" value="Genomic_DNA"/>
</dbReference>
<keyword evidence="3 5" id="KW-1133">Transmembrane helix</keyword>
<evidence type="ECO:0000256" key="2">
    <source>
        <dbReference type="ARBA" id="ARBA00022692"/>
    </source>
</evidence>
<gene>
    <name evidence="6" type="ORF">EI546_04940</name>
</gene>
<reference evidence="6 7" key="1">
    <citation type="submission" date="2019-01" db="EMBL/GenBank/DDBJ databases">
        <title>Complete genome sequencing of Aequorivita sp. H23M31.</title>
        <authorList>
            <person name="Bae J.-W."/>
        </authorList>
    </citation>
    <scope>NUCLEOTIDE SEQUENCE [LARGE SCALE GENOMIC DNA]</scope>
    <source>
        <strain evidence="6 7">H23M31</strain>
    </source>
</reference>
<keyword evidence="6" id="KW-0808">Transferase</keyword>
<evidence type="ECO:0000313" key="7">
    <source>
        <dbReference type="Proteomes" id="UP000285517"/>
    </source>
</evidence>
<keyword evidence="7" id="KW-1185">Reference proteome</keyword>
<accession>A0A410G1G0</accession>
<keyword evidence="2 5" id="KW-0812">Transmembrane</keyword>
<dbReference type="InterPro" id="IPR007318">
    <property type="entry name" value="Phopholipid_MeTrfase"/>
</dbReference>
<evidence type="ECO:0000313" key="6">
    <source>
        <dbReference type="EMBL" id="QAA81114.1"/>
    </source>
</evidence>
<dbReference type="Gene3D" id="1.20.120.1630">
    <property type="match status" value="1"/>
</dbReference>
<dbReference type="Pfam" id="PF04191">
    <property type="entry name" value="PEMT"/>
    <property type="match status" value="1"/>
</dbReference>
<dbReference type="InterPro" id="IPR052527">
    <property type="entry name" value="Metal_cation-efflux_comp"/>
</dbReference>
<comment type="subcellular location">
    <subcellularLocation>
        <location evidence="1">Endomembrane system</location>
        <topology evidence="1">Multi-pass membrane protein</topology>
    </subcellularLocation>
</comment>
<dbReference type="GO" id="GO:0008168">
    <property type="term" value="F:methyltransferase activity"/>
    <property type="evidence" value="ECO:0007669"/>
    <property type="project" value="UniProtKB-KW"/>
</dbReference>
<protein>
    <submittedName>
        <fullName evidence="6">Isoprenylcysteine carboxylmethyltransferase family protein</fullName>
    </submittedName>
</protein>
<keyword evidence="6" id="KW-0489">Methyltransferase</keyword>
<evidence type="ECO:0000256" key="4">
    <source>
        <dbReference type="ARBA" id="ARBA00023136"/>
    </source>
</evidence>
<dbReference type="GO" id="GO:0032259">
    <property type="term" value="P:methylation"/>
    <property type="evidence" value="ECO:0007669"/>
    <property type="project" value="UniProtKB-KW"/>
</dbReference>
<evidence type="ECO:0000256" key="5">
    <source>
        <dbReference type="SAM" id="Phobius"/>
    </source>
</evidence>
<dbReference type="PANTHER" id="PTHR43847:SF1">
    <property type="entry name" value="BLL3993 PROTEIN"/>
    <property type="match status" value="1"/>
</dbReference>
<keyword evidence="4 5" id="KW-0472">Membrane</keyword>
<feature type="transmembrane region" description="Helical" evidence="5">
    <location>
        <begin position="108"/>
        <end position="124"/>
    </location>
</feature>
<dbReference type="OrthoDB" id="9809773at2"/>
<organism evidence="6 7">
    <name type="scientific">Aequorivita ciconiae</name>
    <dbReference type="NCBI Taxonomy" id="2494375"/>
    <lineage>
        <taxon>Bacteria</taxon>
        <taxon>Pseudomonadati</taxon>
        <taxon>Bacteroidota</taxon>
        <taxon>Flavobacteriia</taxon>
        <taxon>Flavobacteriales</taxon>
        <taxon>Flavobacteriaceae</taxon>
        <taxon>Aequorivita</taxon>
    </lineage>
</organism>
<sequence length="151" mass="17477">MRIPIKDIIFVFLQFALFVAFAFEVGAMRIYFPDVLFWIGVGMLILGALTTLIAVLQLNVHLSPFPSPLPGSRLIMKGVYKHIRHPIYTGILMAFFGFAIIADSGYKLIITLLLFVLFNLKTLYEEKQLMEMFPDYSKYKQRSGRFFPKLW</sequence>
<evidence type="ECO:0000256" key="3">
    <source>
        <dbReference type="ARBA" id="ARBA00022989"/>
    </source>
</evidence>
<name>A0A410G1G0_9FLAO</name>
<feature type="transmembrane region" description="Helical" evidence="5">
    <location>
        <begin position="38"/>
        <end position="62"/>
    </location>
</feature>
<proteinExistence type="predicted"/>
<dbReference type="GO" id="GO:0012505">
    <property type="term" value="C:endomembrane system"/>
    <property type="evidence" value="ECO:0007669"/>
    <property type="project" value="UniProtKB-SubCell"/>
</dbReference>